<dbReference type="Proteomes" id="UP000095447">
    <property type="component" value="Unassembled WGS sequence"/>
</dbReference>
<gene>
    <name evidence="2" type="ORF">ERS852395_01034</name>
</gene>
<dbReference type="InterPro" id="IPR007345">
    <property type="entry name" value="Polysacch_pyruvyl_Trfase"/>
</dbReference>
<evidence type="ECO:0000313" key="2">
    <source>
        <dbReference type="EMBL" id="CUN68569.1"/>
    </source>
</evidence>
<organism evidence="2 3">
    <name type="scientific">Blautia obeum</name>
    <dbReference type="NCBI Taxonomy" id="40520"/>
    <lineage>
        <taxon>Bacteria</taxon>
        <taxon>Bacillati</taxon>
        <taxon>Bacillota</taxon>
        <taxon>Clostridia</taxon>
        <taxon>Lachnospirales</taxon>
        <taxon>Lachnospiraceae</taxon>
        <taxon>Blautia</taxon>
    </lineage>
</organism>
<dbReference type="Pfam" id="PF04230">
    <property type="entry name" value="PS_pyruv_trans"/>
    <property type="match status" value="1"/>
</dbReference>
<dbReference type="RefSeq" id="WP_055052905.1">
    <property type="nucleotide sequence ID" value="NZ_CYZA01000004.1"/>
</dbReference>
<evidence type="ECO:0000259" key="1">
    <source>
        <dbReference type="Pfam" id="PF04230"/>
    </source>
</evidence>
<dbReference type="GO" id="GO:0016740">
    <property type="term" value="F:transferase activity"/>
    <property type="evidence" value="ECO:0007669"/>
    <property type="project" value="UniProtKB-KW"/>
</dbReference>
<dbReference type="AlphaFoldDB" id="A0A173YYK5"/>
<dbReference type="EMBL" id="CYZA01000004">
    <property type="protein sequence ID" value="CUN68569.1"/>
    <property type="molecule type" value="Genomic_DNA"/>
</dbReference>
<protein>
    <submittedName>
        <fullName evidence="2">Polysaccharide pyruvyl transferase</fullName>
    </submittedName>
</protein>
<accession>A0A173YYK5</accession>
<keyword evidence="2" id="KW-0808">Transferase</keyword>
<reference evidence="2 3" key="1">
    <citation type="submission" date="2015-09" db="EMBL/GenBank/DDBJ databases">
        <authorList>
            <consortium name="Pathogen Informatics"/>
        </authorList>
    </citation>
    <scope>NUCLEOTIDE SEQUENCE [LARGE SCALE GENOMIC DNA]</scope>
    <source>
        <strain evidence="2 3">2789STDY5608838</strain>
    </source>
</reference>
<proteinExistence type="predicted"/>
<evidence type="ECO:0000313" key="3">
    <source>
        <dbReference type="Proteomes" id="UP000095447"/>
    </source>
</evidence>
<feature type="domain" description="Polysaccharide pyruvyl transferase" evidence="1">
    <location>
        <begin position="13"/>
        <end position="299"/>
    </location>
</feature>
<name>A0A173YYK5_9FIRM</name>
<sequence>MKAEIITLHYIQHYGSLLQTYATCKVFEKIGIEAEVIDYVRPNADEDAEIKAGLSARGYNNPVKRFLFILSKKIENKRRKKFSEEFLNKYVKLTKRFSSYDDLKANPPQADIYCTGSDQTWNSEYNGGYLPAYYLEFAPSGKKKIGYAISIGMDKIPDTEFEVTRNSVMKYAAISVREKSAVELIQNLGYTNVCQIIDPTLALSLNDWKPLIGNRIIRERYVLIYKLNPNDELESFAMKLAKDKKCKLVRVSYYLNHFRNQGKMEYCPSVEEFLSLIYYADSVITDSFHCVAFSLNFNTDLYAFYPGKYSTRISSIMELTGVKHRIVGEKEFNCSEIDFDNVNSVLSEEREKSLAFLNMNCK</sequence>